<dbReference type="AlphaFoldDB" id="C4PLG7"/>
<name>C4PLG7_BLAGE</name>
<protein>
    <submittedName>
        <fullName evidence="1">Uncharacterized protein</fullName>
    </submittedName>
</protein>
<sequence length="90" mass="10195">MSGIFAVVVVVEDVALSVGVSFVGSGHCYGFVLSIAEGESYTVFPVQWNFLYQVSNTVFFVYWNFFNQVSKAIFSVNWSFLKQVPRPRPR</sequence>
<evidence type="ECO:0000313" key="1">
    <source>
        <dbReference type="EMBL" id="CAR94558.1"/>
    </source>
</evidence>
<reference evidence="1" key="1">
    <citation type="journal article" date="2009" name="BMC Genomics">
        <title>Identifying genes related to choriogenesis in insect panoistic ovaries by Suppression Subtractive Hybridization.</title>
        <authorList>
            <person name="Irles P."/>
            <person name="Belles X."/>
            <person name="Piulachs M.D."/>
        </authorList>
    </citation>
    <scope>NUCLEOTIDE SEQUENCE</scope>
    <source>
        <tissue evidence="1">Postvitellogenic ovary</tissue>
    </source>
</reference>
<proteinExistence type="evidence at transcript level"/>
<organism evidence="1">
    <name type="scientific">Blattella germanica</name>
    <name type="common">German cockroach</name>
    <name type="synonym">Blatta germanica</name>
    <dbReference type="NCBI Taxonomy" id="6973"/>
    <lineage>
        <taxon>Eukaryota</taxon>
        <taxon>Metazoa</taxon>
        <taxon>Ecdysozoa</taxon>
        <taxon>Arthropoda</taxon>
        <taxon>Hexapoda</taxon>
        <taxon>Insecta</taxon>
        <taxon>Pterygota</taxon>
        <taxon>Neoptera</taxon>
        <taxon>Polyneoptera</taxon>
        <taxon>Dictyoptera</taxon>
        <taxon>Blattodea</taxon>
        <taxon>Blaberoidea</taxon>
        <taxon>Blattellidae</taxon>
        <taxon>Blattella</taxon>
    </lineage>
</organism>
<accession>C4PLG7</accession>
<dbReference type="EMBL" id="FM253373">
    <property type="protein sequence ID" value="CAR94558.1"/>
    <property type="molecule type" value="mRNA"/>
</dbReference>